<feature type="non-terminal residue" evidence="1">
    <location>
        <position position="60"/>
    </location>
</feature>
<dbReference type="EMBL" id="UINC01120510">
    <property type="protein sequence ID" value="SVC95038.1"/>
    <property type="molecule type" value="Genomic_DNA"/>
</dbReference>
<protein>
    <submittedName>
        <fullName evidence="1">Uncharacterized protein</fullName>
    </submittedName>
</protein>
<organism evidence="1">
    <name type="scientific">marine metagenome</name>
    <dbReference type="NCBI Taxonomy" id="408172"/>
    <lineage>
        <taxon>unclassified sequences</taxon>
        <taxon>metagenomes</taxon>
        <taxon>ecological metagenomes</taxon>
    </lineage>
</organism>
<sequence>VVASLGLYWDPGHLYNRREILSGLKNQIDYITNIQGKPENELTQFDTHILQVYSDVIQYQ</sequence>
<evidence type="ECO:0000313" key="1">
    <source>
        <dbReference type="EMBL" id="SVC95038.1"/>
    </source>
</evidence>
<proteinExistence type="predicted"/>
<feature type="non-terminal residue" evidence="1">
    <location>
        <position position="1"/>
    </location>
</feature>
<name>A0A382RDG4_9ZZZZ</name>
<gene>
    <name evidence="1" type="ORF">METZ01_LOCUS347892</name>
</gene>
<dbReference type="AlphaFoldDB" id="A0A382RDG4"/>
<reference evidence="1" key="1">
    <citation type="submission" date="2018-05" db="EMBL/GenBank/DDBJ databases">
        <authorList>
            <person name="Lanie J.A."/>
            <person name="Ng W.-L."/>
            <person name="Kazmierczak K.M."/>
            <person name="Andrzejewski T.M."/>
            <person name="Davidsen T.M."/>
            <person name="Wayne K.J."/>
            <person name="Tettelin H."/>
            <person name="Glass J.I."/>
            <person name="Rusch D."/>
            <person name="Podicherti R."/>
            <person name="Tsui H.-C.T."/>
            <person name="Winkler M.E."/>
        </authorList>
    </citation>
    <scope>NUCLEOTIDE SEQUENCE</scope>
</reference>
<accession>A0A382RDG4</accession>